<sequence length="487" mass="55188">MWNPFKSDTVEQIDVVITKEVQGHCSDVEMGFDGARDAIFRKEQELYEREHQLVEKGRKLSERERDVSFQERRVVDEKENRVVQMEGLRNGYERQLERIRLEKSAAAKQAKEVADKLILRNAEVVHLRQELDESQKQLGKCQHRNCALEEQLHRREKDIQAAQDGSKRMELQHSLTCELLEARTLELKGAQSFLTTADTLSGAEVSSMVEELNGEILQTAAFMADSFDFRELKTCPGDGRTIAHTRTKEVLGSTMLDLLRSIRHSEDPLVVQIALQASMTGFARWITTMWHVALSNNQGLIVDIHSQMLESEDQAISGRWRALAHKYARRLLHDESSIWASWQSAMVDVVAHILTAAGCTLDFPQVHDLLQSKFGDRMSTIIRLTMRLRQALGEEITSADLDVVWIQHGGAFDPATMADDSGQDTARNAKDQQTNYVLCTTELGLQQSVWVGTKDGERRWQQTNLLKSKVALQSIAEGMARYDTVGA</sequence>
<dbReference type="OrthoDB" id="3222645at2759"/>
<organism evidence="2 3">
    <name type="scientific">Piloderma croceum (strain F 1598)</name>
    <dbReference type="NCBI Taxonomy" id="765440"/>
    <lineage>
        <taxon>Eukaryota</taxon>
        <taxon>Fungi</taxon>
        <taxon>Dikarya</taxon>
        <taxon>Basidiomycota</taxon>
        <taxon>Agaricomycotina</taxon>
        <taxon>Agaricomycetes</taxon>
        <taxon>Agaricomycetidae</taxon>
        <taxon>Atheliales</taxon>
        <taxon>Atheliaceae</taxon>
        <taxon>Piloderma</taxon>
    </lineage>
</organism>
<evidence type="ECO:0000313" key="3">
    <source>
        <dbReference type="Proteomes" id="UP000054166"/>
    </source>
</evidence>
<feature type="coiled-coil region" evidence="1">
    <location>
        <begin position="75"/>
        <end position="144"/>
    </location>
</feature>
<dbReference type="InParanoid" id="A0A0C3ARQ6"/>
<reference evidence="3" key="2">
    <citation type="submission" date="2015-01" db="EMBL/GenBank/DDBJ databases">
        <title>Evolutionary Origins and Diversification of the Mycorrhizal Mutualists.</title>
        <authorList>
            <consortium name="DOE Joint Genome Institute"/>
            <consortium name="Mycorrhizal Genomics Consortium"/>
            <person name="Kohler A."/>
            <person name="Kuo A."/>
            <person name="Nagy L.G."/>
            <person name="Floudas D."/>
            <person name="Copeland A."/>
            <person name="Barry K.W."/>
            <person name="Cichocki N."/>
            <person name="Veneault-Fourrey C."/>
            <person name="LaButti K."/>
            <person name="Lindquist E.A."/>
            <person name="Lipzen A."/>
            <person name="Lundell T."/>
            <person name="Morin E."/>
            <person name="Murat C."/>
            <person name="Riley R."/>
            <person name="Ohm R."/>
            <person name="Sun H."/>
            <person name="Tunlid A."/>
            <person name="Henrissat B."/>
            <person name="Grigoriev I.V."/>
            <person name="Hibbett D.S."/>
            <person name="Martin F."/>
        </authorList>
    </citation>
    <scope>NUCLEOTIDE SEQUENCE [LARGE SCALE GENOMIC DNA]</scope>
    <source>
        <strain evidence="3">F 1598</strain>
    </source>
</reference>
<name>A0A0C3ARQ6_PILCF</name>
<dbReference type="EMBL" id="KN833033">
    <property type="protein sequence ID" value="KIM76593.1"/>
    <property type="molecule type" value="Genomic_DNA"/>
</dbReference>
<keyword evidence="3" id="KW-1185">Reference proteome</keyword>
<dbReference type="STRING" id="765440.A0A0C3ARQ6"/>
<reference evidence="2 3" key="1">
    <citation type="submission" date="2014-04" db="EMBL/GenBank/DDBJ databases">
        <authorList>
            <consortium name="DOE Joint Genome Institute"/>
            <person name="Kuo A."/>
            <person name="Tarkka M."/>
            <person name="Buscot F."/>
            <person name="Kohler A."/>
            <person name="Nagy L.G."/>
            <person name="Floudas D."/>
            <person name="Copeland A."/>
            <person name="Barry K.W."/>
            <person name="Cichocki N."/>
            <person name="Veneault-Fourrey C."/>
            <person name="LaButti K."/>
            <person name="Lindquist E.A."/>
            <person name="Lipzen A."/>
            <person name="Lundell T."/>
            <person name="Morin E."/>
            <person name="Murat C."/>
            <person name="Sun H."/>
            <person name="Tunlid A."/>
            <person name="Henrissat B."/>
            <person name="Grigoriev I.V."/>
            <person name="Hibbett D.S."/>
            <person name="Martin F."/>
            <person name="Nordberg H.P."/>
            <person name="Cantor M.N."/>
            <person name="Hua S.X."/>
        </authorList>
    </citation>
    <scope>NUCLEOTIDE SEQUENCE [LARGE SCALE GENOMIC DNA]</scope>
    <source>
        <strain evidence="2 3">F 1598</strain>
    </source>
</reference>
<keyword evidence="1" id="KW-0175">Coiled coil</keyword>
<dbReference type="AlphaFoldDB" id="A0A0C3ARQ6"/>
<dbReference type="HOGENOM" id="CLU_031481_6_0_1"/>
<dbReference type="Proteomes" id="UP000054166">
    <property type="component" value="Unassembled WGS sequence"/>
</dbReference>
<proteinExistence type="predicted"/>
<evidence type="ECO:0000256" key="1">
    <source>
        <dbReference type="SAM" id="Coils"/>
    </source>
</evidence>
<evidence type="ECO:0000313" key="2">
    <source>
        <dbReference type="EMBL" id="KIM76593.1"/>
    </source>
</evidence>
<gene>
    <name evidence="2" type="ORF">PILCRDRAFT_91519</name>
</gene>
<accession>A0A0C3ARQ6</accession>
<protein>
    <submittedName>
        <fullName evidence="2">Uncharacterized protein</fullName>
    </submittedName>
</protein>